<comment type="caution">
    <text evidence="1">The sequence shown here is derived from an EMBL/GenBank/DDBJ whole genome shotgun (WGS) entry which is preliminary data.</text>
</comment>
<evidence type="ECO:0000313" key="1">
    <source>
        <dbReference type="EMBL" id="MFF4777595.1"/>
    </source>
</evidence>
<proteinExistence type="predicted"/>
<evidence type="ECO:0000313" key="2">
    <source>
        <dbReference type="Proteomes" id="UP001602119"/>
    </source>
</evidence>
<reference evidence="1 2" key="1">
    <citation type="submission" date="2024-10" db="EMBL/GenBank/DDBJ databases">
        <title>The Natural Products Discovery Center: Release of the First 8490 Sequenced Strains for Exploring Actinobacteria Biosynthetic Diversity.</title>
        <authorList>
            <person name="Kalkreuter E."/>
            <person name="Kautsar S.A."/>
            <person name="Yang D."/>
            <person name="Bader C.D."/>
            <person name="Teijaro C.N."/>
            <person name="Fluegel L."/>
            <person name="Davis C.M."/>
            <person name="Simpson J.R."/>
            <person name="Lauterbach L."/>
            <person name="Steele A.D."/>
            <person name="Gui C."/>
            <person name="Meng S."/>
            <person name="Li G."/>
            <person name="Viehrig K."/>
            <person name="Ye F."/>
            <person name="Su P."/>
            <person name="Kiefer A.F."/>
            <person name="Nichols A."/>
            <person name="Cepeda A.J."/>
            <person name="Yan W."/>
            <person name="Fan B."/>
            <person name="Jiang Y."/>
            <person name="Adhikari A."/>
            <person name="Zheng C.-J."/>
            <person name="Schuster L."/>
            <person name="Cowan T.M."/>
            <person name="Smanski M.J."/>
            <person name="Chevrette M.G."/>
            <person name="De Carvalho L.P.S."/>
            <person name="Shen B."/>
        </authorList>
    </citation>
    <scope>NUCLEOTIDE SEQUENCE [LARGE SCALE GENOMIC DNA]</scope>
    <source>
        <strain evidence="1 2">NPDC001281</strain>
    </source>
</reference>
<dbReference type="SUPFAM" id="SSF102114">
    <property type="entry name" value="Radical SAM enzymes"/>
    <property type="match status" value="1"/>
</dbReference>
<gene>
    <name evidence="1" type="ORF">ACFY05_32530</name>
</gene>
<dbReference type="Proteomes" id="UP001602119">
    <property type="component" value="Unassembled WGS sequence"/>
</dbReference>
<dbReference type="EMBL" id="JBIAXI010000024">
    <property type="protein sequence ID" value="MFF4777595.1"/>
    <property type="molecule type" value="Genomic_DNA"/>
</dbReference>
<dbReference type="InterPro" id="IPR058240">
    <property type="entry name" value="rSAM_sf"/>
</dbReference>
<name>A0ABW6VEC8_MICFU</name>
<organism evidence="1 2">
    <name type="scientific">Microtetraspora fusca</name>
    <dbReference type="NCBI Taxonomy" id="1997"/>
    <lineage>
        <taxon>Bacteria</taxon>
        <taxon>Bacillati</taxon>
        <taxon>Actinomycetota</taxon>
        <taxon>Actinomycetes</taxon>
        <taxon>Streptosporangiales</taxon>
        <taxon>Streptosporangiaceae</taxon>
        <taxon>Microtetraspora</taxon>
    </lineage>
</organism>
<keyword evidence="2" id="KW-1185">Reference proteome</keyword>
<protein>
    <recommendedName>
        <fullName evidence="3">Radical SAM protein</fullName>
    </recommendedName>
</protein>
<accession>A0ABW6VEC8</accession>
<evidence type="ECO:0008006" key="3">
    <source>
        <dbReference type="Google" id="ProtNLM"/>
    </source>
</evidence>
<sequence length="380" mass="41632">MTEHPTREWTPVIDQHASWLAINPIQGCPKRCAYCFLIQRGQTRVAPVQLHTPAQTVQLLLESDLYSPERVAALGTWTDIMATAPSRAYLVELLQEFVRVGLPNAIVLITKCRITPDIVEAIATARAARLRVIVYLSYSGLTDAVEVGVRHEHIRQNFPTLHAAGIPIVHYWRPAFPESATQETMTRVLDLAAQYATCTMAAGLKVEPEALDRLATLWPALATTPGVTDAEGVYPESFWEFIHHGAAERHPDHPVFHTNACALAYVLSEPDRFGIYDSPVCVSRNRCPKPQRDRCAAAATTVPDHDAVTAALARRGLAGVTFDLLPASRELVIRAAVPNRLVSALTQDLGLRIRVAGQGSDAYWSSGTSGARPLIIKETS</sequence>
<dbReference type="RefSeq" id="WP_387346088.1">
    <property type="nucleotide sequence ID" value="NZ_JBIAXI010000024.1"/>
</dbReference>